<comment type="caution">
    <text evidence="1">The sequence shown here is derived from an EMBL/GenBank/DDBJ whole genome shotgun (WGS) entry which is preliminary data.</text>
</comment>
<reference evidence="1" key="1">
    <citation type="submission" date="2022-07" db="EMBL/GenBank/DDBJ databases">
        <title>Genome Sequence of Physisporinus lineatus.</title>
        <authorList>
            <person name="Buettner E."/>
        </authorList>
    </citation>
    <scope>NUCLEOTIDE SEQUENCE</scope>
    <source>
        <strain evidence="1">VT162</strain>
    </source>
</reference>
<dbReference type="AlphaFoldDB" id="A0AAD5V2Y5"/>
<keyword evidence="2" id="KW-1185">Reference proteome</keyword>
<evidence type="ECO:0000313" key="1">
    <source>
        <dbReference type="EMBL" id="KAJ3481051.1"/>
    </source>
</evidence>
<organism evidence="1 2">
    <name type="scientific">Meripilus lineatus</name>
    <dbReference type="NCBI Taxonomy" id="2056292"/>
    <lineage>
        <taxon>Eukaryota</taxon>
        <taxon>Fungi</taxon>
        <taxon>Dikarya</taxon>
        <taxon>Basidiomycota</taxon>
        <taxon>Agaricomycotina</taxon>
        <taxon>Agaricomycetes</taxon>
        <taxon>Polyporales</taxon>
        <taxon>Meripilaceae</taxon>
        <taxon>Meripilus</taxon>
    </lineage>
</organism>
<evidence type="ECO:0000313" key="2">
    <source>
        <dbReference type="Proteomes" id="UP001212997"/>
    </source>
</evidence>
<dbReference type="EMBL" id="JANAWD010000342">
    <property type="protein sequence ID" value="KAJ3481051.1"/>
    <property type="molecule type" value="Genomic_DNA"/>
</dbReference>
<accession>A0AAD5V2Y5</accession>
<gene>
    <name evidence="1" type="ORF">NLI96_g7919</name>
</gene>
<name>A0AAD5V2Y5_9APHY</name>
<sequence>MTPKRQWFTLLNHKLELPAGQEECHGFLSLSLQDISAAQNEATKPNDERLENMMNPAHISLTRHFGGEVAPEDLEVFDEAKIWKVILILFTVKFHGDPFIVLPSVRR</sequence>
<dbReference type="Proteomes" id="UP001212997">
    <property type="component" value="Unassembled WGS sequence"/>
</dbReference>
<proteinExistence type="predicted"/>
<protein>
    <submittedName>
        <fullName evidence="1">Uncharacterized protein</fullName>
    </submittedName>
</protein>